<gene>
    <name evidence="1" type="ORF">HOLleu_45034</name>
</gene>
<comment type="caution">
    <text evidence="1">The sequence shown here is derived from an EMBL/GenBank/DDBJ whole genome shotgun (WGS) entry which is preliminary data.</text>
</comment>
<dbReference type="EMBL" id="JAIZAY010001673">
    <property type="protein sequence ID" value="KAJ8017511.1"/>
    <property type="molecule type" value="Genomic_DNA"/>
</dbReference>
<evidence type="ECO:0000313" key="1">
    <source>
        <dbReference type="EMBL" id="KAJ8017511.1"/>
    </source>
</evidence>
<accession>A0A9Q1B8H2</accession>
<protein>
    <submittedName>
        <fullName evidence="1">Uncharacterized protein</fullName>
    </submittedName>
</protein>
<keyword evidence="2" id="KW-1185">Reference proteome</keyword>
<dbReference type="Proteomes" id="UP001152320">
    <property type="component" value="Unassembled WGS sequence"/>
</dbReference>
<sequence>MKCSAVARRNTAAHLPYTELKTTAENGGREPFMSRKCREYPKQIKLISSKESYVVGSKTVARNIL</sequence>
<name>A0A9Q1B8H2_HOLLE</name>
<reference evidence="1" key="1">
    <citation type="submission" date="2021-10" db="EMBL/GenBank/DDBJ databases">
        <title>Tropical sea cucumber genome reveals ecological adaptation and Cuvierian tubules defense mechanism.</title>
        <authorList>
            <person name="Chen T."/>
        </authorList>
    </citation>
    <scope>NUCLEOTIDE SEQUENCE</scope>
    <source>
        <strain evidence="1">Nanhai2018</strain>
        <tissue evidence="1">Muscle</tissue>
    </source>
</reference>
<dbReference type="AlphaFoldDB" id="A0A9Q1B8H2"/>
<proteinExistence type="predicted"/>
<evidence type="ECO:0000313" key="2">
    <source>
        <dbReference type="Proteomes" id="UP001152320"/>
    </source>
</evidence>
<organism evidence="1 2">
    <name type="scientific">Holothuria leucospilota</name>
    <name type="common">Black long sea cucumber</name>
    <name type="synonym">Mertensiothuria leucospilota</name>
    <dbReference type="NCBI Taxonomy" id="206669"/>
    <lineage>
        <taxon>Eukaryota</taxon>
        <taxon>Metazoa</taxon>
        <taxon>Echinodermata</taxon>
        <taxon>Eleutherozoa</taxon>
        <taxon>Echinozoa</taxon>
        <taxon>Holothuroidea</taxon>
        <taxon>Aspidochirotacea</taxon>
        <taxon>Aspidochirotida</taxon>
        <taxon>Holothuriidae</taxon>
        <taxon>Holothuria</taxon>
    </lineage>
</organism>